<protein>
    <submittedName>
        <fullName evidence="2">Uncharacterized protein</fullName>
    </submittedName>
</protein>
<dbReference type="AlphaFoldDB" id="A0A5B7HRF8"/>
<evidence type="ECO:0000256" key="1">
    <source>
        <dbReference type="SAM" id="MobiDB-lite"/>
    </source>
</evidence>
<dbReference type="EMBL" id="VSRR010037809">
    <property type="protein sequence ID" value="MPC73912.1"/>
    <property type="molecule type" value="Genomic_DNA"/>
</dbReference>
<accession>A0A5B7HRF8</accession>
<reference evidence="2 3" key="1">
    <citation type="submission" date="2019-05" db="EMBL/GenBank/DDBJ databases">
        <title>Another draft genome of Portunus trituberculatus and its Hox gene families provides insights of decapod evolution.</title>
        <authorList>
            <person name="Jeong J.-H."/>
            <person name="Song I."/>
            <person name="Kim S."/>
            <person name="Choi T."/>
            <person name="Kim D."/>
            <person name="Ryu S."/>
            <person name="Kim W."/>
        </authorList>
    </citation>
    <scope>NUCLEOTIDE SEQUENCE [LARGE SCALE GENOMIC DNA]</scope>
    <source>
        <tissue evidence="2">Muscle</tissue>
    </source>
</reference>
<keyword evidence="3" id="KW-1185">Reference proteome</keyword>
<evidence type="ECO:0000313" key="2">
    <source>
        <dbReference type="EMBL" id="MPC73912.1"/>
    </source>
</evidence>
<gene>
    <name evidence="2" type="ORF">E2C01_068254</name>
</gene>
<organism evidence="2 3">
    <name type="scientific">Portunus trituberculatus</name>
    <name type="common">Swimming crab</name>
    <name type="synonym">Neptunus trituberculatus</name>
    <dbReference type="NCBI Taxonomy" id="210409"/>
    <lineage>
        <taxon>Eukaryota</taxon>
        <taxon>Metazoa</taxon>
        <taxon>Ecdysozoa</taxon>
        <taxon>Arthropoda</taxon>
        <taxon>Crustacea</taxon>
        <taxon>Multicrustacea</taxon>
        <taxon>Malacostraca</taxon>
        <taxon>Eumalacostraca</taxon>
        <taxon>Eucarida</taxon>
        <taxon>Decapoda</taxon>
        <taxon>Pleocyemata</taxon>
        <taxon>Brachyura</taxon>
        <taxon>Eubrachyura</taxon>
        <taxon>Portunoidea</taxon>
        <taxon>Portunidae</taxon>
        <taxon>Portuninae</taxon>
        <taxon>Portunus</taxon>
    </lineage>
</organism>
<sequence length="100" mass="11284">MSGSFDVANPMGDIQGGADPSFGSKGCDKSRFLLFLYNTRSSNLPNLSIFKNLFTLFSHPCMYCHIFYSTVPQLSHLLEDKLITLRRVHACQFTAVFLRT</sequence>
<evidence type="ECO:0000313" key="3">
    <source>
        <dbReference type="Proteomes" id="UP000324222"/>
    </source>
</evidence>
<name>A0A5B7HRF8_PORTR</name>
<feature type="region of interest" description="Disordered" evidence="1">
    <location>
        <begin position="1"/>
        <end position="22"/>
    </location>
</feature>
<dbReference type="Proteomes" id="UP000324222">
    <property type="component" value="Unassembled WGS sequence"/>
</dbReference>
<proteinExistence type="predicted"/>
<comment type="caution">
    <text evidence="2">The sequence shown here is derived from an EMBL/GenBank/DDBJ whole genome shotgun (WGS) entry which is preliminary data.</text>
</comment>